<protein>
    <submittedName>
        <fullName evidence="2">Uncharacterized protein</fullName>
    </submittedName>
</protein>
<keyword evidence="1" id="KW-0175">Coiled coil</keyword>
<organism evidence="2 3">
    <name type="scientific">Domibacillus antri</name>
    <dbReference type="NCBI Taxonomy" id="1714264"/>
    <lineage>
        <taxon>Bacteria</taxon>
        <taxon>Bacillati</taxon>
        <taxon>Bacillota</taxon>
        <taxon>Bacilli</taxon>
        <taxon>Bacillales</taxon>
        <taxon>Bacillaceae</taxon>
        <taxon>Domibacillus</taxon>
    </lineage>
</organism>
<evidence type="ECO:0000313" key="3">
    <source>
        <dbReference type="Proteomes" id="UP000185568"/>
    </source>
</evidence>
<proteinExistence type="predicted"/>
<dbReference type="STRING" id="1714264.BTO30_15015"/>
<dbReference type="AlphaFoldDB" id="A0A1Q8Q289"/>
<dbReference type="RefSeq" id="WP_075399521.1">
    <property type="nucleotide sequence ID" value="NZ_MSDU01000048.1"/>
</dbReference>
<name>A0A1Q8Q289_9BACI</name>
<evidence type="ECO:0000256" key="1">
    <source>
        <dbReference type="SAM" id="Coils"/>
    </source>
</evidence>
<keyword evidence="3" id="KW-1185">Reference proteome</keyword>
<feature type="coiled-coil region" evidence="1">
    <location>
        <begin position="14"/>
        <end position="41"/>
    </location>
</feature>
<gene>
    <name evidence="2" type="ORF">BTO30_15015</name>
</gene>
<dbReference type="EMBL" id="MSDU01000048">
    <property type="protein sequence ID" value="OLN21425.1"/>
    <property type="molecule type" value="Genomic_DNA"/>
</dbReference>
<sequence length="138" mass="15453">MDVNVTVQYKQSEINGLFNEVESLKKQRVNLKDQIDAKTEKIIAHILKNGNVLAYKDNVPHVLTVVGRTSTKFDKASFADRVGVPQKDLNLIGVAELVEEKKTTSDEMEEFLIDESKQVLKARKAKKSDIDLLGGRAL</sequence>
<comment type="caution">
    <text evidence="2">The sequence shown here is derived from an EMBL/GenBank/DDBJ whole genome shotgun (WGS) entry which is preliminary data.</text>
</comment>
<dbReference type="Proteomes" id="UP000185568">
    <property type="component" value="Unassembled WGS sequence"/>
</dbReference>
<accession>A0A1Q8Q289</accession>
<evidence type="ECO:0000313" key="2">
    <source>
        <dbReference type="EMBL" id="OLN21425.1"/>
    </source>
</evidence>
<reference evidence="2 3" key="1">
    <citation type="submission" date="2016-12" db="EMBL/GenBank/DDBJ databases">
        <title>Domibacillus antri genome sequencing.</title>
        <authorList>
            <person name="Verma A."/>
            <person name="Krishnamurthi S."/>
        </authorList>
    </citation>
    <scope>NUCLEOTIDE SEQUENCE [LARGE SCALE GENOMIC DNA]</scope>
    <source>
        <strain evidence="2 3">XD80</strain>
    </source>
</reference>
<dbReference type="OrthoDB" id="2968515at2"/>